<dbReference type="EMBL" id="AFQF01006793">
    <property type="protein sequence ID" value="EGU72198.1"/>
    <property type="molecule type" value="Genomic_DNA"/>
</dbReference>
<dbReference type="OrthoDB" id="5115562at2759"/>
<gene>
    <name evidence="1" type="ORF">FOXB_17293</name>
</gene>
<reference evidence="1" key="1">
    <citation type="journal article" date="2012" name="Mol. Plant Microbe Interact.">
        <title>A highly conserved effector in Fusarium oxysporum is required for full virulence on Arabidopsis.</title>
        <authorList>
            <person name="Thatcher L.F."/>
            <person name="Gardiner D.M."/>
            <person name="Kazan K."/>
            <person name="Manners J."/>
        </authorList>
    </citation>
    <scope>NUCLEOTIDE SEQUENCE [LARGE SCALE GENOMIC DNA]</scope>
    <source>
        <strain evidence="1">Fo5176</strain>
    </source>
</reference>
<dbReference type="AlphaFoldDB" id="F9GF59"/>
<accession>F9GF59</accession>
<protein>
    <submittedName>
        <fullName evidence="1">Uncharacterized protein</fullName>
    </submittedName>
</protein>
<evidence type="ECO:0000313" key="1">
    <source>
        <dbReference type="EMBL" id="EGU72198.1"/>
    </source>
</evidence>
<organism evidence="1">
    <name type="scientific">Fusarium oxysporum (strain Fo5176)</name>
    <name type="common">Fusarium vascular wilt</name>
    <dbReference type="NCBI Taxonomy" id="660025"/>
    <lineage>
        <taxon>Eukaryota</taxon>
        <taxon>Fungi</taxon>
        <taxon>Dikarya</taxon>
        <taxon>Ascomycota</taxon>
        <taxon>Pezizomycotina</taxon>
        <taxon>Sordariomycetes</taxon>
        <taxon>Hypocreomycetidae</taxon>
        <taxon>Hypocreales</taxon>
        <taxon>Nectriaceae</taxon>
        <taxon>Fusarium</taxon>
        <taxon>Fusarium oxysporum species complex</taxon>
    </lineage>
</organism>
<proteinExistence type="predicted"/>
<name>F9GF59_FUSOF</name>
<comment type="caution">
    <text evidence="1">The sequence shown here is derived from an EMBL/GenBank/DDBJ whole genome shotgun (WGS) entry which is preliminary data.</text>
</comment>
<sequence>MCDFLRPDGRCNTRATATCRKFDGFQTRTIM</sequence>